<dbReference type="Proteomes" id="UP000887565">
    <property type="component" value="Unplaced"/>
</dbReference>
<organism evidence="1 2">
    <name type="scientific">Romanomermis culicivorax</name>
    <name type="common">Nematode worm</name>
    <dbReference type="NCBI Taxonomy" id="13658"/>
    <lineage>
        <taxon>Eukaryota</taxon>
        <taxon>Metazoa</taxon>
        <taxon>Ecdysozoa</taxon>
        <taxon>Nematoda</taxon>
        <taxon>Enoplea</taxon>
        <taxon>Dorylaimia</taxon>
        <taxon>Mermithida</taxon>
        <taxon>Mermithoidea</taxon>
        <taxon>Mermithidae</taxon>
        <taxon>Romanomermis</taxon>
    </lineage>
</organism>
<dbReference type="AlphaFoldDB" id="A0A915IMS1"/>
<reference evidence="2" key="1">
    <citation type="submission" date="2022-11" db="UniProtKB">
        <authorList>
            <consortium name="WormBaseParasite"/>
        </authorList>
    </citation>
    <scope>IDENTIFICATION</scope>
</reference>
<dbReference type="InterPro" id="IPR043504">
    <property type="entry name" value="Peptidase_S1_PA_chymotrypsin"/>
</dbReference>
<evidence type="ECO:0000313" key="2">
    <source>
        <dbReference type="WBParaSite" id="nRc.2.0.1.t14753-RA"/>
    </source>
</evidence>
<name>A0A915IMS1_ROMCU</name>
<dbReference type="Gene3D" id="2.40.10.10">
    <property type="entry name" value="Trypsin-like serine proteases"/>
    <property type="match status" value="1"/>
</dbReference>
<accession>A0A915IMS1</accession>
<protein>
    <submittedName>
        <fullName evidence="2">Uncharacterized protein</fullName>
    </submittedName>
</protein>
<dbReference type="InterPro" id="IPR009003">
    <property type="entry name" value="Peptidase_S1_PA"/>
</dbReference>
<evidence type="ECO:0000313" key="1">
    <source>
        <dbReference type="Proteomes" id="UP000887565"/>
    </source>
</evidence>
<proteinExistence type="predicted"/>
<sequence length="90" mass="9900">MGVLSAKESNRNLYNDRPKRVVGPDIAEPLCKPWSVYLAINRFRCGGFLLDVNSLSINSTYLPPENSSDIVITAAHCVLTRIEDMLGCCG</sequence>
<dbReference type="SUPFAM" id="SSF50494">
    <property type="entry name" value="Trypsin-like serine proteases"/>
    <property type="match status" value="1"/>
</dbReference>
<dbReference type="WBParaSite" id="nRc.2.0.1.t14753-RA">
    <property type="protein sequence ID" value="nRc.2.0.1.t14753-RA"/>
    <property type="gene ID" value="nRc.2.0.1.g14753"/>
</dbReference>
<keyword evidence="1" id="KW-1185">Reference proteome</keyword>